<dbReference type="InterPro" id="IPR010970">
    <property type="entry name" value="Cys_dSase_SufS"/>
</dbReference>
<keyword evidence="3" id="KW-0808">Transferase</keyword>
<evidence type="ECO:0000256" key="4">
    <source>
        <dbReference type="ARBA" id="ARBA00022898"/>
    </source>
</evidence>
<evidence type="ECO:0000256" key="3">
    <source>
        <dbReference type="ARBA" id="ARBA00022679"/>
    </source>
</evidence>
<comment type="similarity">
    <text evidence="2">Belongs to the class-V pyridoxal-phosphate-dependent aminotransferase family. Csd subfamily.</text>
</comment>
<evidence type="ECO:0000256" key="2">
    <source>
        <dbReference type="ARBA" id="ARBA00010447"/>
    </source>
</evidence>
<dbReference type="Pfam" id="PF00266">
    <property type="entry name" value="Aminotran_5"/>
    <property type="match status" value="1"/>
</dbReference>
<comment type="cofactor">
    <cofactor evidence="1">
        <name>pyridoxal 5'-phosphate</name>
        <dbReference type="ChEBI" id="CHEBI:597326"/>
    </cofactor>
</comment>
<comment type="caution">
    <text evidence="6">The sequence shown here is derived from an EMBL/GenBank/DDBJ whole genome shotgun (WGS) entry which is preliminary data.</text>
</comment>
<proteinExistence type="inferred from homology"/>
<dbReference type="PANTHER" id="PTHR43586:SF8">
    <property type="entry name" value="CYSTEINE DESULFURASE 1, CHLOROPLASTIC"/>
    <property type="match status" value="1"/>
</dbReference>
<accession>A0ABS6F1J2</accession>
<reference evidence="6 7" key="1">
    <citation type="submission" date="2021-06" db="EMBL/GenBank/DDBJ databases">
        <authorList>
            <person name="Sun Q."/>
            <person name="Li D."/>
        </authorList>
    </citation>
    <scope>NUCLEOTIDE SEQUENCE [LARGE SCALE GENOMIC DNA]</scope>
    <source>
        <strain evidence="6 7">MSJ-4</strain>
    </source>
</reference>
<dbReference type="Proteomes" id="UP000736583">
    <property type="component" value="Unassembled WGS sequence"/>
</dbReference>
<gene>
    <name evidence="6" type="ORF">KQI89_11430</name>
</gene>
<sequence>MNNADFLKVKSIREDFPILSQNVNGNPLVYFDNAATTQRPNKVLKAVEDYYKGFNANPHRGAHSLSIKSTEIYEGAREKVRKFINAKSTTEIIFTKNTTESLNLLAYSYGLNFLKEGDEILISIAEHHSNLIPWQQIAMIKGLKLKYIYLDEEGRIEKEKLEKALSENTKIVSIAQMNNTLGIINDLEYIVEAAHKVGAIAIVDGAQSVPHMKVDVQKINADFFAFSAHKMLGPMGIGVLYGKKEILEKMPPFLFGGDMIEYVWEQKTTFAELPYKFEAGTQNVEGAAGLSAAIDYIENIGFDFIEGVEKELTEYALKGIDEIPYIELYGPKNTINRGGVISFNVKDAHPHDVATILDSYGIAIRAGHHCAQPFMKYMNLNSTCRMSFYFYNTKEEIDIFLDRIKNVRRWLGYGS</sequence>
<keyword evidence="4" id="KW-0663">Pyridoxal phosphate</keyword>
<dbReference type="PANTHER" id="PTHR43586">
    <property type="entry name" value="CYSTEINE DESULFURASE"/>
    <property type="match status" value="1"/>
</dbReference>
<dbReference type="EMBL" id="JAHLQL010000003">
    <property type="protein sequence ID" value="MBU5592369.1"/>
    <property type="molecule type" value="Genomic_DNA"/>
</dbReference>
<protein>
    <submittedName>
        <fullName evidence="6">Cysteine desulfurase</fullName>
    </submittedName>
</protein>
<organism evidence="6 7">
    <name type="scientific">Clostridium simiarum</name>
    <dbReference type="NCBI Taxonomy" id="2841506"/>
    <lineage>
        <taxon>Bacteria</taxon>
        <taxon>Bacillati</taxon>
        <taxon>Bacillota</taxon>
        <taxon>Clostridia</taxon>
        <taxon>Eubacteriales</taxon>
        <taxon>Clostridiaceae</taxon>
        <taxon>Clostridium</taxon>
    </lineage>
</organism>
<evidence type="ECO:0000259" key="5">
    <source>
        <dbReference type="Pfam" id="PF00266"/>
    </source>
</evidence>
<evidence type="ECO:0000256" key="1">
    <source>
        <dbReference type="ARBA" id="ARBA00001933"/>
    </source>
</evidence>
<dbReference type="PIRSF" id="PIRSF005572">
    <property type="entry name" value="NifS"/>
    <property type="match status" value="1"/>
</dbReference>
<feature type="domain" description="Aminotransferase class V" evidence="5">
    <location>
        <begin position="29"/>
        <end position="400"/>
    </location>
</feature>
<dbReference type="RefSeq" id="WP_216457162.1">
    <property type="nucleotide sequence ID" value="NZ_JAHLQL010000003.1"/>
</dbReference>
<dbReference type="InterPro" id="IPR016454">
    <property type="entry name" value="Cysteine_dSase"/>
</dbReference>
<dbReference type="InterPro" id="IPR000192">
    <property type="entry name" value="Aminotrans_V_dom"/>
</dbReference>
<name>A0ABS6F1J2_9CLOT</name>
<evidence type="ECO:0000313" key="6">
    <source>
        <dbReference type="EMBL" id="MBU5592369.1"/>
    </source>
</evidence>
<dbReference type="NCBIfam" id="TIGR01979">
    <property type="entry name" value="sufS"/>
    <property type="match status" value="1"/>
</dbReference>
<dbReference type="CDD" id="cd06453">
    <property type="entry name" value="SufS_like"/>
    <property type="match status" value="1"/>
</dbReference>
<evidence type="ECO:0000313" key="7">
    <source>
        <dbReference type="Proteomes" id="UP000736583"/>
    </source>
</evidence>
<keyword evidence="7" id="KW-1185">Reference proteome</keyword>